<protein>
    <submittedName>
        <fullName evidence="10">Uncharacterized protein</fullName>
    </submittedName>
</protein>
<dbReference type="RefSeq" id="WP_281249417.1">
    <property type="nucleotide sequence ID" value="NZ_MQMF01000002.1"/>
</dbReference>
<dbReference type="InterPro" id="IPR057336">
    <property type="entry name" value="GerAC_N"/>
</dbReference>
<comment type="subcellular location">
    <subcellularLocation>
        <location evidence="1">Membrane</location>
        <topology evidence="1">Lipid-anchor</topology>
    </subcellularLocation>
</comment>
<dbReference type="GO" id="GO:0009847">
    <property type="term" value="P:spore germination"/>
    <property type="evidence" value="ECO:0007669"/>
    <property type="project" value="InterPro"/>
</dbReference>
<dbReference type="PANTHER" id="PTHR35789:SF1">
    <property type="entry name" value="SPORE GERMINATION PROTEIN B3"/>
    <property type="match status" value="1"/>
</dbReference>
<organism evidence="10 11">
    <name type="scientific">Fictibacillus arsenicus</name>
    <dbReference type="NCBI Taxonomy" id="255247"/>
    <lineage>
        <taxon>Bacteria</taxon>
        <taxon>Bacillati</taxon>
        <taxon>Bacillota</taxon>
        <taxon>Bacilli</taxon>
        <taxon>Bacillales</taxon>
        <taxon>Fictibacillaceae</taxon>
        <taxon>Fictibacillus</taxon>
    </lineage>
</organism>
<dbReference type="Pfam" id="PF05504">
    <property type="entry name" value="Spore_GerAC"/>
    <property type="match status" value="1"/>
</dbReference>
<evidence type="ECO:0000313" key="11">
    <source>
        <dbReference type="Proteomes" id="UP000188597"/>
    </source>
</evidence>
<dbReference type="Gene3D" id="3.30.300.210">
    <property type="entry name" value="Nutrient germinant receptor protein C, domain 3"/>
    <property type="match status" value="1"/>
</dbReference>
<feature type="domain" description="Spore germination GerAC-like C-terminal" evidence="8">
    <location>
        <begin position="201"/>
        <end position="348"/>
    </location>
</feature>
<gene>
    <name evidence="10" type="ORF">UN64_10645</name>
</gene>
<dbReference type="PROSITE" id="PS51257">
    <property type="entry name" value="PROKAR_LIPOPROTEIN"/>
    <property type="match status" value="1"/>
</dbReference>
<dbReference type="PANTHER" id="PTHR35789">
    <property type="entry name" value="SPORE GERMINATION PROTEIN B3"/>
    <property type="match status" value="1"/>
</dbReference>
<dbReference type="AlphaFoldDB" id="A0A1V3G7W6"/>
<dbReference type="InterPro" id="IPR008844">
    <property type="entry name" value="Spore_GerAC-like"/>
</dbReference>
<evidence type="ECO:0000256" key="3">
    <source>
        <dbReference type="ARBA" id="ARBA00022544"/>
    </source>
</evidence>
<dbReference type="Pfam" id="PF25198">
    <property type="entry name" value="Spore_GerAC_N"/>
    <property type="match status" value="1"/>
</dbReference>
<keyword evidence="7" id="KW-0449">Lipoprotein</keyword>
<feature type="domain" description="Spore germination protein N-terminal" evidence="9">
    <location>
        <begin position="23"/>
        <end position="191"/>
    </location>
</feature>
<sequence>MKNNGFKLLIGFMTMVLLSGCWDIKDIDKRALPLVMGISKENEEDYKVTLQIPIPQEDNKLSRTVTESGETVASVLGQLRTNFEDAIDYSQLRLIVIQNNLANNHQELKKFIKFLMVSEDIPSRALVTITDDNVEDVLSNINEKLGVHASSIFDFFNKGAGWAPEIFSIPIWKVYRSLYSYTKDIAVPVVRSGKETVLTFQGAAILKHGKIMGTIGPDESQLVNVFRNNNEKGRIESLGFASIIVTNSSLQNKTSMKNNSPVVSSNLRLKIYILERKEGIKNKRIIKELEKLTEKRFYRLLKRTQGSHIDIFGFGQQFHQQISYHELKDWRNEYYPKLKVKFKVDADLE</sequence>
<dbReference type="NCBIfam" id="TIGR02887">
    <property type="entry name" value="spore_ger_x_C"/>
    <property type="match status" value="1"/>
</dbReference>
<keyword evidence="3" id="KW-0309">Germination</keyword>
<dbReference type="GO" id="GO:0016020">
    <property type="term" value="C:membrane"/>
    <property type="evidence" value="ECO:0007669"/>
    <property type="project" value="UniProtKB-SubCell"/>
</dbReference>
<accession>A0A1V3G7W6</accession>
<keyword evidence="6" id="KW-0564">Palmitate</keyword>
<name>A0A1V3G7W6_9BACL</name>
<evidence type="ECO:0000256" key="4">
    <source>
        <dbReference type="ARBA" id="ARBA00022729"/>
    </source>
</evidence>
<comment type="caution">
    <text evidence="10">The sequence shown here is derived from an EMBL/GenBank/DDBJ whole genome shotgun (WGS) entry which is preliminary data.</text>
</comment>
<reference evidence="10 11" key="1">
    <citation type="submission" date="2016-11" db="EMBL/GenBank/DDBJ databases">
        <authorList>
            <person name="Jaros S."/>
            <person name="Januszkiewicz K."/>
            <person name="Wedrychowicz H."/>
        </authorList>
    </citation>
    <scope>NUCLEOTIDE SEQUENCE [LARGE SCALE GENOMIC DNA]</scope>
    <source>
        <strain evidence="10 11">Con a/3</strain>
    </source>
</reference>
<evidence type="ECO:0000313" key="10">
    <source>
        <dbReference type="EMBL" id="OOE12528.1"/>
    </source>
</evidence>
<evidence type="ECO:0000256" key="2">
    <source>
        <dbReference type="ARBA" id="ARBA00007886"/>
    </source>
</evidence>
<evidence type="ECO:0000259" key="8">
    <source>
        <dbReference type="Pfam" id="PF05504"/>
    </source>
</evidence>
<keyword evidence="5" id="KW-0472">Membrane</keyword>
<comment type="similarity">
    <text evidence="2">Belongs to the GerABKC lipoprotein family.</text>
</comment>
<evidence type="ECO:0000256" key="7">
    <source>
        <dbReference type="ARBA" id="ARBA00023288"/>
    </source>
</evidence>
<proteinExistence type="inferred from homology"/>
<evidence type="ECO:0000256" key="1">
    <source>
        <dbReference type="ARBA" id="ARBA00004635"/>
    </source>
</evidence>
<dbReference type="InterPro" id="IPR038501">
    <property type="entry name" value="Spore_GerAC_C_sf"/>
</dbReference>
<evidence type="ECO:0000259" key="9">
    <source>
        <dbReference type="Pfam" id="PF25198"/>
    </source>
</evidence>
<dbReference type="Proteomes" id="UP000188597">
    <property type="component" value="Unassembled WGS sequence"/>
</dbReference>
<dbReference type="EMBL" id="MQMF01000002">
    <property type="protein sequence ID" value="OOE12528.1"/>
    <property type="molecule type" value="Genomic_DNA"/>
</dbReference>
<evidence type="ECO:0000256" key="6">
    <source>
        <dbReference type="ARBA" id="ARBA00023139"/>
    </source>
</evidence>
<dbReference type="InterPro" id="IPR046953">
    <property type="entry name" value="Spore_GerAC-like_C"/>
</dbReference>
<evidence type="ECO:0000256" key="5">
    <source>
        <dbReference type="ARBA" id="ARBA00023136"/>
    </source>
</evidence>
<keyword evidence="4" id="KW-0732">Signal</keyword>